<dbReference type="GO" id="GO:0016746">
    <property type="term" value="F:acyltransferase activity"/>
    <property type="evidence" value="ECO:0007669"/>
    <property type="project" value="UniProtKB-KW"/>
</dbReference>
<dbReference type="EMBL" id="SSTJ01000003">
    <property type="protein sequence ID" value="THG37968.1"/>
    <property type="molecule type" value="Genomic_DNA"/>
</dbReference>
<feature type="region of interest" description="Disordered" evidence="3">
    <location>
        <begin position="436"/>
        <end position="458"/>
    </location>
</feature>
<dbReference type="Proteomes" id="UP000308978">
    <property type="component" value="Unassembled WGS sequence"/>
</dbReference>
<comment type="caution">
    <text evidence="5">The sequence shown here is derived from an EMBL/GenBank/DDBJ whole genome shotgun (WGS) entry which is preliminary data.</text>
</comment>
<dbReference type="PANTHER" id="PTHR28037:SF1">
    <property type="entry name" value="ALCOHOL O-ACETYLTRANSFERASE 1-RELATED"/>
    <property type="match status" value="1"/>
</dbReference>
<gene>
    <name evidence="5" type="ORF">E5986_03665</name>
</gene>
<organism evidence="5 6">
    <name type="scientific">Adlercreutzia caecimuris</name>
    <dbReference type="NCBI Taxonomy" id="671266"/>
    <lineage>
        <taxon>Bacteria</taxon>
        <taxon>Bacillati</taxon>
        <taxon>Actinomycetota</taxon>
        <taxon>Coriobacteriia</taxon>
        <taxon>Eggerthellales</taxon>
        <taxon>Eggerthellaceae</taxon>
        <taxon>Adlercreutzia</taxon>
    </lineage>
</organism>
<dbReference type="AlphaFoldDB" id="A0A4S4G552"/>
<accession>A0A4S4G552</accession>
<evidence type="ECO:0000259" key="4">
    <source>
        <dbReference type="Pfam" id="PF16911"/>
    </source>
</evidence>
<evidence type="ECO:0000313" key="5">
    <source>
        <dbReference type="EMBL" id="THG37968.1"/>
    </source>
</evidence>
<name>A0A4S4G552_9ACTN</name>
<dbReference type="InterPro" id="IPR031641">
    <property type="entry name" value="PapA_C"/>
</dbReference>
<dbReference type="Gene3D" id="3.30.559.30">
    <property type="entry name" value="Nonribosomal peptide synthetase, condensation domain"/>
    <property type="match status" value="1"/>
</dbReference>
<keyword evidence="1 5" id="KW-0808">Transferase</keyword>
<dbReference type="SUPFAM" id="SSF52777">
    <property type="entry name" value="CoA-dependent acyltransferases"/>
    <property type="match status" value="2"/>
</dbReference>
<evidence type="ECO:0000256" key="2">
    <source>
        <dbReference type="ARBA" id="ARBA00023315"/>
    </source>
</evidence>
<protein>
    <submittedName>
        <fullName evidence="5">Alcohol acetyltransferase</fullName>
    </submittedName>
</protein>
<proteinExistence type="predicted"/>
<evidence type="ECO:0000313" key="6">
    <source>
        <dbReference type="Proteomes" id="UP000308978"/>
    </source>
</evidence>
<sequence length="458" mass="49557">MDAPAWYRLDNVGKFYAAQAGGGTQTVFRIAATMADEVDAHALQQALDAAVALFPGFNVCLRNGLFWHYLVPAPAPPRVEPETLPVCFSLHTGPASVLFRVTYYRRRINVEVSHIISDGRGTLEFVRVLLAAYVEARYKVAVDRAPYAGTEAAKTEDSFSAHYDRAAAGADAQPKVFRLTGWKTDVDPTYLELHYPADAVHAAAKACGATVTSYLVAAVVCALRREMHGAERQRAIHMDVPVDLRALFGSTTLRNFFGLAYVTYVPGDADEPLAEVAARVQEQLAAGTQPASLKRRMMRMVKLEKNPLVRAVPLIVKDAALDFAAWRAAREVTCTVSSLGRVQLDDAVTPYVEGISALTSPAGLNFILCTCGNDLCIGVSSRFVSLRAARHLVDVLAAEGLHGQANLNKSGEQVDAALRESALEERLAAIGAAWQERKAAAPARDQGRLGERAKGDRP</sequence>
<keyword evidence="2" id="KW-0012">Acyltransferase</keyword>
<dbReference type="RefSeq" id="WP_136433440.1">
    <property type="nucleotide sequence ID" value="NZ_SSTJ01000003.1"/>
</dbReference>
<reference evidence="5 6" key="1">
    <citation type="submission" date="2019-04" db="EMBL/GenBank/DDBJ databases">
        <title>Microbes associate with the intestines of laboratory mice.</title>
        <authorList>
            <person name="Navarre W."/>
            <person name="Wong E."/>
            <person name="Huang K.C."/>
            <person name="Tropini C."/>
            <person name="Ng K."/>
            <person name="Yu B."/>
        </authorList>
    </citation>
    <scope>NUCLEOTIDE SEQUENCE [LARGE SCALE GENOMIC DNA]</scope>
    <source>
        <strain evidence="5 6">NM80_B27</strain>
    </source>
</reference>
<dbReference type="InterPro" id="IPR052058">
    <property type="entry name" value="Alcohol_O-acetyltransferase"/>
</dbReference>
<evidence type="ECO:0000256" key="1">
    <source>
        <dbReference type="ARBA" id="ARBA00022679"/>
    </source>
</evidence>
<evidence type="ECO:0000256" key="3">
    <source>
        <dbReference type="SAM" id="MobiDB-lite"/>
    </source>
</evidence>
<dbReference type="Pfam" id="PF16911">
    <property type="entry name" value="PapA_C"/>
    <property type="match status" value="1"/>
</dbReference>
<feature type="domain" description="Phthiocerol/phthiodiolone dimycocerosyl transferase C-terminal" evidence="4">
    <location>
        <begin position="198"/>
        <end position="303"/>
    </location>
</feature>
<dbReference type="PANTHER" id="PTHR28037">
    <property type="entry name" value="ALCOHOL O-ACETYLTRANSFERASE 1-RELATED"/>
    <property type="match status" value="1"/>
</dbReference>